<keyword evidence="1" id="KW-0472">Membrane</keyword>
<gene>
    <name evidence="2" type="primary">BXL6</name>
    <name evidence="2" type="ORF">SPIL2461_LOCUS19502</name>
</gene>
<organism evidence="2 3">
    <name type="scientific">Symbiodinium pilosum</name>
    <name type="common">Dinoflagellate</name>
    <dbReference type="NCBI Taxonomy" id="2952"/>
    <lineage>
        <taxon>Eukaryota</taxon>
        <taxon>Sar</taxon>
        <taxon>Alveolata</taxon>
        <taxon>Dinophyceae</taxon>
        <taxon>Suessiales</taxon>
        <taxon>Symbiodiniaceae</taxon>
        <taxon>Symbiodinium</taxon>
    </lineage>
</organism>
<evidence type="ECO:0000313" key="3">
    <source>
        <dbReference type="Proteomes" id="UP000649617"/>
    </source>
</evidence>
<feature type="transmembrane region" description="Helical" evidence="1">
    <location>
        <begin position="158"/>
        <end position="181"/>
    </location>
</feature>
<proteinExistence type="predicted"/>
<keyword evidence="1" id="KW-1133">Transmembrane helix</keyword>
<comment type="caution">
    <text evidence="2">The sequence shown here is derived from an EMBL/GenBank/DDBJ whole genome shotgun (WGS) entry which is preliminary data.</text>
</comment>
<evidence type="ECO:0000313" key="2">
    <source>
        <dbReference type="EMBL" id="CAE7695449.1"/>
    </source>
</evidence>
<name>A0A812WUS3_SYMPI</name>
<keyword evidence="1" id="KW-0812">Transmembrane</keyword>
<reference evidence="2" key="1">
    <citation type="submission" date="2021-02" db="EMBL/GenBank/DDBJ databases">
        <authorList>
            <person name="Dougan E. K."/>
            <person name="Rhodes N."/>
            <person name="Thang M."/>
            <person name="Chan C."/>
        </authorList>
    </citation>
    <scope>NUCLEOTIDE SEQUENCE</scope>
</reference>
<evidence type="ECO:0000256" key="1">
    <source>
        <dbReference type="SAM" id="Phobius"/>
    </source>
</evidence>
<accession>A0A812WUS3</accession>
<dbReference type="AlphaFoldDB" id="A0A812WUS3"/>
<sequence length="193" mass="21259">MPWLSIHLPLSCLGVILYPEGRDSFELVGHAAFGDVSQKVLLQFMTAICSEGMWDRYFLLQGRGRRSLGTELVEWASLWTDATALALPYLAEGLVFMICWLTKIAYFVLLTDLLVPVAELAAPSLKTSYTPETTRRIVVCIAALFLSPMCFKSSLSALRFMCFASVSSVVVVGAVVGYRAFENLGHEHSIQAA</sequence>
<keyword evidence="3" id="KW-1185">Reference proteome</keyword>
<dbReference type="EMBL" id="CAJNIZ010044615">
    <property type="protein sequence ID" value="CAE7695449.1"/>
    <property type="molecule type" value="Genomic_DNA"/>
</dbReference>
<dbReference type="Proteomes" id="UP000649617">
    <property type="component" value="Unassembled WGS sequence"/>
</dbReference>
<protein>
    <submittedName>
        <fullName evidence="2">BXL6 protein</fullName>
    </submittedName>
</protein>